<dbReference type="AlphaFoldDB" id="A0A0D2F9E5"/>
<dbReference type="Proteomes" id="UP000053029">
    <property type="component" value="Unassembled WGS sequence"/>
</dbReference>
<protein>
    <recommendedName>
        <fullName evidence="4">Tautomerase cis-CaaD-like domain-containing protein</fullName>
    </recommendedName>
</protein>
<gene>
    <name evidence="2" type="ORF">Z517_02512</name>
</gene>
<evidence type="ECO:0000313" key="2">
    <source>
        <dbReference type="EMBL" id="KIW83267.1"/>
    </source>
</evidence>
<reference evidence="2 3" key="1">
    <citation type="submission" date="2015-01" db="EMBL/GenBank/DDBJ databases">
        <title>The Genome Sequence of Fonsecaea pedrosoi CBS 271.37.</title>
        <authorList>
            <consortium name="The Broad Institute Genomics Platform"/>
            <person name="Cuomo C."/>
            <person name="de Hoog S."/>
            <person name="Gorbushina A."/>
            <person name="Stielow B."/>
            <person name="Teixiera M."/>
            <person name="Abouelleil A."/>
            <person name="Chapman S.B."/>
            <person name="Priest M."/>
            <person name="Young S.K."/>
            <person name="Wortman J."/>
            <person name="Nusbaum C."/>
            <person name="Birren B."/>
        </authorList>
    </citation>
    <scope>NUCLEOTIDE SEQUENCE [LARGE SCALE GENOMIC DNA]</scope>
    <source>
        <strain evidence="2 3">CBS 271.37</strain>
    </source>
</reference>
<dbReference type="OrthoDB" id="9981319at2759"/>
<evidence type="ECO:0000256" key="1">
    <source>
        <dbReference type="SAM" id="MobiDB-lite"/>
    </source>
</evidence>
<dbReference type="GeneID" id="25302002"/>
<feature type="region of interest" description="Disordered" evidence="1">
    <location>
        <begin position="109"/>
        <end position="140"/>
    </location>
</feature>
<evidence type="ECO:0008006" key="4">
    <source>
        <dbReference type="Google" id="ProtNLM"/>
    </source>
</evidence>
<name>A0A0D2F9E5_9EURO</name>
<dbReference type="RefSeq" id="XP_013287075.1">
    <property type="nucleotide sequence ID" value="XM_013431621.1"/>
</dbReference>
<feature type="compositionally biased region" description="Low complexity" evidence="1">
    <location>
        <begin position="113"/>
        <end position="135"/>
    </location>
</feature>
<organism evidence="2 3">
    <name type="scientific">Fonsecaea pedrosoi CBS 271.37</name>
    <dbReference type="NCBI Taxonomy" id="1442368"/>
    <lineage>
        <taxon>Eukaryota</taxon>
        <taxon>Fungi</taxon>
        <taxon>Dikarya</taxon>
        <taxon>Ascomycota</taxon>
        <taxon>Pezizomycotina</taxon>
        <taxon>Eurotiomycetes</taxon>
        <taxon>Chaetothyriomycetidae</taxon>
        <taxon>Chaetothyriales</taxon>
        <taxon>Herpotrichiellaceae</taxon>
        <taxon>Fonsecaea</taxon>
    </lineage>
</organism>
<dbReference type="EMBL" id="KN846970">
    <property type="protein sequence ID" value="KIW83267.1"/>
    <property type="molecule type" value="Genomic_DNA"/>
</dbReference>
<dbReference type="InterPro" id="IPR014347">
    <property type="entry name" value="Tautomerase/MIF_sf"/>
</dbReference>
<dbReference type="VEuPathDB" id="FungiDB:Z517_02512"/>
<accession>A0A0D2F9E5</accession>
<proteinExistence type="predicted"/>
<dbReference type="HOGENOM" id="CLU_088298_0_0_1"/>
<evidence type="ECO:0000313" key="3">
    <source>
        <dbReference type="Proteomes" id="UP000053029"/>
    </source>
</evidence>
<dbReference type="Gene3D" id="3.30.429.10">
    <property type="entry name" value="Macrophage Migration Inhibitory Factor"/>
    <property type="match status" value="1"/>
</dbReference>
<keyword evidence="3" id="KW-1185">Reference proteome</keyword>
<sequence length="275" mass="30934">MREINVSFDTATLSSSPNFGYTWPFCFPFHLPSLSVSVCVWYANYPRSWFLVLICFLLHEIQHTYPLTRAQKHRFAQAVTRLHSTTFLTPSLFVNVSFHRLSAESTSISNFKSNPLSSESSASDANGASANTNANDNEDDEENTYFLAGEPVAHNRAGPNRILAMVRTSASRTKAVFDDLAEKIEAEWYAVVGSDATGSGDKATATAKKMHFIVFYPMIAARENGVTIPDAGSESTWLRSNMPFFKTQAHEHDDDNFRKMLDEIERRDDLRKLIE</sequence>